<organism evidence="1 2">
    <name type="scientific">Paractinoplanes toevensis</name>
    <dbReference type="NCBI Taxonomy" id="571911"/>
    <lineage>
        <taxon>Bacteria</taxon>
        <taxon>Bacillati</taxon>
        <taxon>Actinomycetota</taxon>
        <taxon>Actinomycetes</taxon>
        <taxon>Micromonosporales</taxon>
        <taxon>Micromonosporaceae</taxon>
        <taxon>Paractinoplanes</taxon>
    </lineage>
</organism>
<dbReference type="EMBL" id="BOQN01000080">
    <property type="protein sequence ID" value="GIM94342.1"/>
    <property type="molecule type" value="Genomic_DNA"/>
</dbReference>
<dbReference type="AlphaFoldDB" id="A0A919TFE3"/>
<gene>
    <name evidence="1" type="ORF">Ato02nite_061350</name>
</gene>
<evidence type="ECO:0000313" key="2">
    <source>
        <dbReference type="Proteomes" id="UP000677082"/>
    </source>
</evidence>
<name>A0A919TFE3_9ACTN</name>
<comment type="caution">
    <text evidence="1">The sequence shown here is derived from an EMBL/GenBank/DDBJ whole genome shotgun (WGS) entry which is preliminary data.</text>
</comment>
<protein>
    <submittedName>
        <fullName evidence="1">Uncharacterized protein</fullName>
    </submittedName>
</protein>
<evidence type="ECO:0000313" key="1">
    <source>
        <dbReference type="EMBL" id="GIM94342.1"/>
    </source>
</evidence>
<dbReference type="Proteomes" id="UP000677082">
    <property type="component" value="Unassembled WGS sequence"/>
</dbReference>
<proteinExistence type="predicted"/>
<dbReference type="RefSeq" id="WP_213010134.1">
    <property type="nucleotide sequence ID" value="NZ_BOQN01000080.1"/>
</dbReference>
<keyword evidence="2" id="KW-1185">Reference proteome</keyword>
<sequence length="137" mass="14730">MTDQARSGEGTWHSALTGIARNLSPNGKVELGLEIANDRRPAESEGDSSALGATIVFAEGGLRKAAANDSGCVVGDRRRPVLRPVEVSLGLSICAPQAFDLRRPDFRFAGMIMVVTSADLDRSIPWEDDYLRGALHH</sequence>
<reference evidence="1 2" key="1">
    <citation type="submission" date="2021-03" db="EMBL/GenBank/DDBJ databases">
        <title>Whole genome shotgun sequence of Actinoplanes toevensis NBRC 105298.</title>
        <authorList>
            <person name="Komaki H."/>
            <person name="Tamura T."/>
        </authorList>
    </citation>
    <scope>NUCLEOTIDE SEQUENCE [LARGE SCALE GENOMIC DNA]</scope>
    <source>
        <strain evidence="1 2">NBRC 105298</strain>
    </source>
</reference>
<accession>A0A919TFE3</accession>